<dbReference type="AlphaFoldDB" id="A0A4Z2HTZ6"/>
<keyword evidence="2" id="KW-1185">Reference proteome</keyword>
<organism evidence="1 2">
    <name type="scientific">Liparis tanakae</name>
    <name type="common">Tanaka's snailfish</name>
    <dbReference type="NCBI Taxonomy" id="230148"/>
    <lineage>
        <taxon>Eukaryota</taxon>
        <taxon>Metazoa</taxon>
        <taxon>Chordata</taxon>
        <taxon>Craniata</taxon>
        <taxon>Vertebrata</taxon>
        <taxon>Euteleostomi</taxon>
        <taxon>Actinopterygii</taxon>
        <taxon>Neopterygii</taxon>
        <taxon>Teleostei</taxon>
        <taxon>Neoteleostei</taxon>
        <taxon>Acanthomorphata</taxon>
        <taxon>Eupercaria</taxon>
        <taxon>Perciformes</taxon>
        <taxon>Cottioidei</taxon>
        <taxon>Cottales</taxon>
        <taxon>Liparidae</taxon>
        <taxon>Liparis</taxon>
    </lineage>
</organism>
<name>A0A4Z2HTZ6_9TELE</name>
<dbReference type="Proteomes" id="UP000314294">
    <property type="component" value="Unassembled WGS sequence"/>
</dbReference>
<reference evidence="1 2" key="1">
    <citation type="submission" date="2019-03" db="EMBL/GenBank/DDBJ databases">
        <title>First draft genome of Liparis tanakae, snailfish: a comprehensive survey of snailfish specific genes.</title>
        <authorList>
            <person name="Kim W."/>
            <person name="Song I."/>
            <person name="Jeong J.-H."/>
            <person name="Kim D."/>
            <person name="Kim S."/>
            <person name="Ryu S."/>
            <person name="Song J.Y."/>
            <person name="Lee S.K."/>
        </authorList>
    </citation>
    <scope>NUCLEOTIDE SEQUENCE [LARGE SCALE GENOMIC DNA]</scope>
    <source>
        <tissue evidence="1">Muscle</tissue>
    </source>
</reference>
<evidence type="ECO:0000313" key="2">
    <source>
        <dbReference type="Proteomes" id="UP000314294"/>
    </source>
</evidence>
<accession>A0A4Z2HTZ6</accession>
<sequence>MVLRQSHPEVAQLELSYFIKTHHLDGDSVVHTAFTTVDIREEPRTGRKTALEGLDGTIFFSEFIRSAFTVAAEQLELLLRNAWTQGEH</sequence>
<evidence type="ECO:0000313" key="1">
    <source>
        <dbReference type="EMBL" id="TNN68352.1"/>
    </source>
</evidence>
<dbReference type="EMBL" id="SRLO01000191">
    <property type="protein sequence ID" value="TNN68352.1"/>
    <property type="molecule type" value="Genomic_DNA"/>
</dbReference>
<gene>
    <name evidence="1" type="ORF">EYF80_021405</name>
</gene>
<proteinExistence type="predicted"/>
<comment type="caution">
    <text evidence="1">The sequence shown here is derived from an EMBL/GenBank/DDBJ whole genome shotgun (WGS) entry which is preliminary data.</text>
</comment>
<protein>
    <submittedName>
        <fullName evidence="1">Uncharacterized protein</fullName>
    </submittedName>
</protein>